<evidence type="ECO:0008006" key="3">
    <source>
        <dbReference type="Google" id="ProtNLM"/>
    </source>
</evidence>
<gene>
    <name evidence="1" type="ORF">AVEN_9823_1</name>
</gene>
<evidence type="ECO:0000313" key="2">
    <source>
        <dbReference type="Proteomes" id="UP000499080"/>
    </source>
</evidence>
<proteinExistence type="predicted"/>
<evidence type="ECO:0000313" key="1">
    <source>
        <dbReference type="EMBL" id="GBM30948.1"/>
    </source>
</evidence>
<name>A0A4Y2ES05_ARAVE</name>
<keyword evidence="2" id="KW-1185">Reference proteome</keyword>
<dbReference type="AlphaFoldDB" id="A0A4Y2ES05"/>
<dbReference type="Proteomes" id="UP000499080">
    <property type="component" value="Unassembled WGS sequence"/>
</dbReference>
<dbReference type="OrthoDB" id="6781406at2759"/>
<dbReference type="EMBL" id="BGPR01000671">
    <property type="protein sequence ID" value="GBM30948.1"/>
    <property type="molecule type" value="Genomic_DNA"/>
</dbReference>
<reference evidence="1 2" key="1">
    <citation type="journal article" date="2019" name="Sci. Rep.">
        <title>Orb-weaving spider Araneus ventricosus genome elucidates the spidroin gene catalogue.</title>
        <authorList>
            <person name="Kono N."/>
            <person name="Nakamura H."/>
            <person name="Ohtoshi R."/>
            <person name="Moran D.A.P."/>
            <person name="Shinohara A."/>
            <person name="Yoshida Y."/>
            <person name="Fujiwara M."/>
            <person name="Mori M."/>
            <person name="Tomita M."/>
            <person name="Arakawa K."/>
        </authorList>
    </citation>
    <scope>NUCLEOTIDE SEQUENCE [LARGE SCALE GENOMIC DNA]</scope>
</reference>
<organism evidence="1 2">
    <name type="scientific">Araneus ventricosus</name>
    <name type="common">Orbweaver spider</name>
    <name type="synonym">Epeira ventricosa</name>
    <dbReference type="NCBI Taxonomy" id="182803"/>
    <lineage>
        <taxon>Eukaryota</taxon>
        <taxon>Metazoa</taxon>
        <taxon>Ecdysozoa</taxon>
        <taxon>Arthropoda</taxon>
        <taxon>Chelicerata</taxon>
        <taxon>Arachnida</taxon>
        <taxon>Araneae</taxon>
        <taxon>Araneomorphae</taxon>
        <taxon>Entelegynae</taxon>
        <taxon>Araneoidea</taxon>
        <taxon>Araneidae</taxon>
        <taxon>Araneus</taxon>
    </lineage>
</organism>
<accession>A0A4Y2ES05</accession>
<protein>
    <recommendedName>
        <fullName evidence="3">Endonuclease/exonuclease/phosphatase domain-containing protein</fullName>
    </recommendedName>
</protein>
<sequence>MIDLTVKKNFFYQYNIQSISDLSSDHNPVIIEFDLDIIPIILNKREVTTNWQTFKNNLNSNVKYALPNISNPSEIEIHIKNLTTDILNAYHNSSRPLKSNEELYLPPHIRDLKTERNRSKKVWQRSRDPVSKNNYNIGQARFRSAITDFNQTSYSNEIEQLNIYDGSLWRRTKRLKTKRSNIP</sequence>
<comment type="caution">
    <text evidence="1">The sequence shown here is derived from an EMBL/GenBank/DDBJ whole genome shotgun (WGS) entry which is preliminary data.</text>
</comment>